<protein>
    <submittedName>
        <fullName evidence="1">Uncharacterized protein</fullName>
    </submittedName>
</protein>
<evidence type="ECO:0000313" key="2">
    <source>
        <dbReference type="Proteomes" id="UP000523007"/>
    </source>
</evidence>
<evidence type="ECO:0000313" key="1">
    <source>
        <dbReference type="EMBL" id="MBB4930624.1"/>
    </source>
</evidence>
<dbReference type="Proteomes" id="UP000523007">
    <property type="component" value="Unassembled WGS sequence"/>
</dbReference>
<proteinExistence type="predicted"/>
<dbReference type="EMBL" id="JACHJT010000001">
    <property type="protein sequence ID" value="MBB4930624.1"/>
    <property type="molecule type" value="Genomic_DNA"/>
</dbReference>
<name>A0A7W7REW4_9ACTN</name>
<accession>A0A7W7REW4</accession>
<dbReference type="AlphaFoldDB" id="A0A7W7REW4"/>
<organism evidence="1 2">
    <name type="scientific">Lipingzhangella halophila</name>
    <dbReference type="NCBI Taxonomy" id="1783352"/>
    <lineage>
        <taxon>Bacteria</taxon>
        <taxon>Bacillati</taxon>
        <taxon>Actinomycetota</taxon>
        <taxon>Actinomycetes</taxon>
        <taxon>Streptosporangiales</taxon>
        <taxon>Nocardiopsidaceae</taxon>
        <taxon>Lipingzhangella</taxon>
    </lineage>
</organism>
<keyword evidence="2" id="KW-1185">Reference proteome</keyword>
<gene>
    <name evidence="1" type="ORF">F4561_001444</name>
</gene>
<comment type="caution">
    <text evidence="1">The sequence shown here is derived from an EMBL/GenBank/DDBJ whole genome shotgun (WGS) entry which is preliminary data.</text>
</comment>
<reference evidence="1 2" key="1">
    <citation type="submission" date="2020-08" db="EMBL/GenBank/DDBJ databases">
        <title>Sequencing the genomes of 1000 actinobacteria strains.</title>
        <authorList>
            <person name="Klenk H.-P."/>
        </authorList>
    </citation>
    <scope>NUCLEOTIDE SEQUENCE [LARGE SCALE GENOMIC DNA]</scope>
    <source>
        <strain evidence="1 2">DSM 102030</strain>
    </source>
</reference>
<sequence length="58" mass="5966">MPSAGALALGPQLGVAAVRGQQLLVPAALDRRAPIADVGAAEAYRAAVHVPEARHERE</sequence>